<accession>A0A5S3UX08</accession>
<keyword evidence="10" id="KW-0718">Serine biosynthesis</keyword>
<dbReference type="EMBL" id="PNBW01000099">
    <property type="protein sequence ID" value="TMO71606.1"/>
    <property type="molecule type" value="Genomic_DNA"/>
</dbReference>
<evidence type="ECO:0000256" key="9">
    <source>
        <dbReference type="ARBA" id="ARBA00022842"/>
    </source>
</evidence>
<dbReference type="InterPro" id="IPR023214">
    <property type="entry name" value="HAD_sf"/>
</dbReference>
<dbReference type="PANTHER" id="PTHR43344:SF2">
    <property type="entry name" value="PHOSPHOSERINE PHOSPHATASE"/>
    <property type="match status" value="1"/>
</dbReference>
<evidence type="ECO:0000256" key="14">
    <source>
        <dbReference type="PIRSR" id="PIRSR604469-1"/>
    </source>
</evidence>
<evidence type="ECO:0000256" key="8">
    <source>
        <dbReference type="ARBA" id="ARBA00022801"/>
    </source>
</evidence>
<evidence type="ECO:0000313" key="15">
    <source>
        <dbReference type="EMBL" id="TMO62103.1"/>
    </source>
</evidence>
<feature type="active site" description="Proton donor" evidence="14">
    <location>
        <position position="139"/>
    </location>
</feature>
<dbReference type="PANTHER" id="PTHR43344">
    <property type="entry name" value="PHOSPHOSERINE PHOSPHATASE"/>
    <property type="match status" value="1"/>
</dbReference>
<dbReference type="NCBIfam" id="TIGR00338">
    <property type="entry name" value="serB"/>
    <property type="match status" value="1"/>
</dbReference>
<evidence type="ECO:0000313" key="16">
    <source>
        <dbReference type="EMBL" id="TMO71606.1"/>
    </source>
</evidence>
<dbReference type="SFLD" id="SFLDS00003">
    <property type="entry name" value="Haloacid_Dehalogenase"/>
    <property type="match status" value="1"/>
</dbReference>
<evidence type="ECO:0000256" key="11">
    <source>
        <dbReference type="ARBA" id="ARBA00031693"/>
    </source>
</evidence>
<keyword evidence="8" id="KW-0378">Hydrolase</keyword>
<dbReference type="GO" id="GO:0005737">
    <property type="term" value="C:cytoplasm"/>
    <property type="evidence" value="ECO:0007669"/>
    <property type="project" value="TreeGrafter"/>
</dbReference>
<dbReference type="GO" id="GO:0036424">
    <property type="term" value="F:L-phosphoserine phosphatase activity"/>
    <property type="evidence" value="ECO:0007669"/>
    <property type="project" value="InterPro"/>
</dbReference>
<dbReference type="Proteomes" id="UP000307164">
    <property type="component" value="Unassembled WGS sequence"/>
</dbReference>
<dbReference type="Gene3D" id="3.30.70.2020">
    <property type="match status" value="1"/>
</dbReference>
<evidence type="ECO:0000256" key="5">
    <source>
        <dbReference type="ARBA" id="ARBA00015196"/>
    </source>
</evidence>
<keyword evidence="7" id="KW-0479">Metal-binding</keyword>
<dbReference type="SFLD" id="SFLDG01137">
    <property type="entry name" value="C1.6.1:_Phosphoserine_Phosphat"/>
    <property type="match status" value="1"/>
</dbReference>
<dbReference type="Gene3D" id="3.40.50.1000">
    <property type="entry name" value="HAD superfamily/HAD-like"/>
    <property type="match status" value="1"/>
</dbReference>
<reference evidence="17 18" key="1">
    <citation type="submission" date="2018-01" db="EMBL/GenBank/DDBJ databases">
        <authorList>
            <person name="Paulsen S."/>
            <person name="Gram L.K."/>
        </authorList>
    </citation>
    <scope>NUCLEOTIDE SEQUENCE [LARGE SCALE GENOMIC DNA]</scope>
    <source>
        <strain evidence="15 18">S3790</strain>
        <strain evidence="16 17">S3895</strain>
    </source>
</reference>
<evidence type="ECO:0000256" key="10">
    <source>
        <dbReference type="ARBA" id="ARBA00023299"/>
    </source>
</evidence>
<name>A0A5S3UX08_9GAMM</name>
<organism evidence="15 18">
    <name type="scientific">Pseudoalteromonas aurantia</name>
    <dbReference type="NCBI Taxonomy" id="43654"/>
    <lineage>
        <taxon>Bacteria</taxon>
        <taxon>Pseudomonadati</taxon>
        <taxon>Pseudomonadota</taxon>
        <taxon>Gammaproteobacteria</taxon>
        <taxon>Alteromonadales</taxon>
        <taxon>Pseudoalteromonadaceae</taxon>
        <taxon>Pseudoalteromonas</taxon>
    </lineage>
</organism>
<dbReference type="AlphaFoldDB" id="A0A5S3UX08"/>
<dbReference type="SFLD" id="SFLDF00029">
    <property type="entry name" value="phosphoserine_phosphatase"/>
    <property type="match status" value="1"/>
</dbReference>
<dbReference type="OrthoDB" id="9792539at2"/>
<dbReference type="UniPathway" id="UPA00135">
    <property type="reaction ID" value="UER00198"/>
</dbReference>
<comment type="similarity">
    <text evidence="3">Belongs to the HAD-like hydrolase superfamily. SerB family.</text>
</comment>
<gene>
    <name evidence="15" type="primary">serB</name>
    <name evidence="15" type="ORF">CWC19_20530</name>
    <name evidence="16" type="ORF">CWC20_17210</name>
</gene>
<dbReference type="SUPFAM" id="SSF56784">
    <property type="entry name" value="HAD-like"/>
    <property type="match status" value="1"/>
</dbReference>
<comment type="cofactor">
    <cofactor evidence="1">
        <name>Mg(2+)</name>
        <dbReference type="ChEBI" id="CHEBI:18420"/>
    </cofactor>
</comment>
<reference evidence="17 18" key="2">
    <citation type="submission" date="2019-06" db="EMBL/GenBank/DDBJ databases">
        <title>Co-occurence of chitin degradation, pigmentation and bioactivity in marine Pseudoalteromonas.</title>
        <authorList>
            <person name="Sonnenschein E.C."/>
            <person name="Bech P.K."/>
        </authorList>
    </citation>
    <scope>NUCLEOTIDE SEQUENCE [LARGE SCALE GENOMIC DNA]</scope>
    <source>
        <strain evidence="18">S3790</strain>
        <strain evidence="16 17">S3895</strain>
    </source>
</reference>
<dbReference type="SFLD" id="SFLDG01136">
    <property type="entry name" value="C1.6:_Phosphoserine_Phosphatas"/>
    <property type="match status" value="1"/>
</dbReference>
<dbReference type="EMBL" id="PNBX01000142">
    <property type="protein sequence ID" value="TMO62103.1"/>
    <property type="molecule type" value="Genomic_DNA"/>
</dbReference>
<dbReference type="Proteomes" id="UP000307217">
    <property type="component" value="Unassembled WGS sequence"/>
</dbReference>
<dbReference type="RefSeq" id="WP_138593753.1">
    <property type="nucleotide sequence ID" value="NZ_PNBW01000099.1"/>
</dbReference>
<evidence type="ECO:0000256" key="13">
    <source>
        <dbReference type="ARBA" id="ARBA00048523"/>
    </source>
</evidence>
<dbReference type="Gene3D" id="1.10.150.210">
    <property type="entry name" value="Phosphoserine phosphatase, domain 2"/>
    <property type="match status" value="1"/>
</dbReference>
<dbReference type="GO" id="GO:0000287">
    <property type="term" value="F:magnesium ion binding"/>
    <property type="evidence" value="ECO:0007669"/>
    <property type="project" value="TreeGrafter"/>
</dbReference>
<dbReference type="InterPro" id="IPR036412">
    <property type="entry name" value="HAD-like_sf"/>
</dbReference>
<reference evidence="15" key="3">
    <citation type="submission" date="2019-09" db="EMBL/GenBank/DDBJ databases">
        <title>Co-occurence of chitin degradation, pigmentation and bioactivity in marine Pseudoalteromonas.</title>
        <authorList>
            <person name="Sonnenschein E.C."/>
            <person name="Bech P.K."/>
        </authorList>
    </citation>
    <scope>NUCLEOTIDE SEQUENCE</scope>
    <source>
        <strain evidence="15">S3790</strain>
    </source>
</reference>
<dbReference type="Pfam" id="PF00702">
    <property type="entry name" value="Hydrolase"/>
    <property type="match status" value="1"/>
</dbReference>
<comment type="catalytic activity">
    <reaction evidence="13">
        <text>O-phospho-D-serine + H2O = D-serine + phosphate</text>
        <dbReference type="Rhea" id="RHEA:24873"/>
        <dbReference type="ChEBI" id="CHEBI:15377"/>
        <dbReference type="ChEBI" id="CHEBI:35247"/>
        <dbReference type="ChEBI" id="CHEBI:43474"/>
        <dbReference type="ChEBI" id="CHEBI:58680"/>
        <dbReference type="EC" id="3.1.3.3"/>
    </reaction>
</comment>
<protein>
    <recommendedName>
        <fullName evidence="5">Phosphoserine phosphatase</fullName>
        <ecNumber evidence="4">3.1.3.3</ecNumber>
    </recommendedName>
    <alternativeName>
        <fullName evidence="11">O-phosphoserine phosphohydrolase</fullName>
    </alternativeName>
</protein>
<evidence type="ECO:0000256" key="12">
    <source>
        <dbReference type="ARBA" id="ARBA00048138"/>
    </source>
</evidence>
<keyword evidence="6" id="KW-0028">Amino-acid biosynthesis</keyword>
<evidence type="ECO:0000256" key="2">
    <source>
        <dbReference type="ARBA" id="ARBA00005135"/>
    </source>
</evidence>
<evidence type="ECO:0000313" key="17">
    <source>
        <dbReference type="Proteomes" id="UP000307164"/>
    </source>
</evidence>
<comment type="pathway">
    <text evidence="2">Amino-acid biosynthesis; L-serine biosynthesis; L-serine from 3-phospho-D-glycerate: step 3/3.</text>
</comment>
<evidence type="ECO:0000256" key="1">
    <source>
        <dbReference type="ARBA" id="ARBA00001946"/>
    </source>
</evidence>
<evidence type="ECO:0000256" key="6">
    <source>
        <dbReference type="ARBA" id="ARBA00022605"/>
    </source>
</evidence>
<dbReference type="NCBIfam" id="TIGR01488">
    <property type="entry name" value="HAD-SF-IB"/>
    <property type="match status" value="1"/>
</dbReference>
<dbReference type="InterPro" id="IPR050582">
    <property type="entry name" value="HAD-like_SerB"/>
</dbReference>
<evidence type="ECO:0000256" key="4">
    <source>
        <dbReference type="ARBA" id="ARBA00012640"/>
    </source>
</evidence>
<dbReference type="CDD" id="cd07500">
    <property type="entry name" value="HAD_PSP"/>
    <property type="match status" value="1"/>
</dbReference>
<keyword evidence="17" id="KW-1185">Reference proteome</keyword>
<evidence type="ECO:0000256" key="7">
    <source>
        <dbReference type="ARBA" id="ARBA00022723"/>
    </source>
</evidence>
<comment type="catalytic activity">
    <reaction evidence="12">
        <text>O-phospho-L-serine + H2O = L-serine + phosphate</text>
        <dbReference type="Rhea" id="RHEA:21208"/>
        <dbReference type="ChEBI" id="CHEBI:15377"/>
        <dbReference type="ChEBI" id="CHEBI:33384"/>
        <dbReference type="ChEBI" id="CHEBI:43474"/>
        <dbReference type="ChEBI" id="CHEBI:57524"/>
        <dbReference type="EC" id="3.1.3.3"/>
    </reaction>
</comment>
<dbReference type="InterPro" id="IPR004469">
    <property type="entry name" value="PSP"/>
</dbReference>
<evidence type="ECO:0000313" key="18">
    <source>
        <dbReference type="Proteomes" id="UP000307217"/>
    </source>
</evidence>
<evidence type="ECO:0000256" key="3">
    <source>
        <dbReference type="ARBA" id="ARBA00009184"/>
    </source>
</evidence>
<sequence>MSPVSLTHLSEKTLSQVLTLTKWYQVENAQLHLSDKAPLRQQGIFISVFGDELTAMSTIALLSFAAQYKVVVSSLCLYQPDSQLPVGLVLHSDSHLSDTMMSEFRHGLRGVAADQGLQGSCITNPADLKQKGLMVMDMDSTAISIECIDEIARLAGVYDEVASVTAQAMAGKLAFNDSLHQRVGKLEGVELSLIQTLKDDLPLMPGIQTLCRILKSHDWHLVIASGGFTWFAEALQKPLQLDAYYANELEISDNRLTGHVIGDIVNAQRKADILSDIRAKLALPKQQCVAIGDGANDLVMMAEAGTGIAVHGKPKVVAQADAAICQGSLLQVLYLLAIPAKSDH</sequence>
<feature type="active site" description="Nucleophile" evidence="14">
    <location>
        <position position="137"/>
    </location>
</feature>
<proteinExistence type="inferred from homology"/>
<comment type="caution">
    <text evidence="15">The sequence shown here is derived from an EMBL/GenBank/DDBJ whole genome shotgun (WGS) entry which is preliminary data.</text>
</comment>
<keyword evidence="9" id="KW-0460">Magnesium</keyword>
<dbReference type="GO" id="GO:0006564">
    <property type="term" value="P:L-serine biosynthetic process"/>
    <property type="evidence" value="ECO:0007669"/>
    <property type="project" value="UniProtKB-KW"/>
</dbReference>
<dbReference type="EC" id="3.1.3.3" evidence="4"/>